<protein>
    <submittedName>
        <fullName evidence="1">Uncharacterized protein</fullName>
    </submittedName>
</protein>
<reference evidence="1 2" key="1">
    <citation type="journal article" date="2015" name="Emerg. Microbes Infect.">
        <title>Characterization of 17 strains belonging to the Mycobacterium simiae complex and description of Mycobacterium paraense sp. nov.</title>
        <authorList>
            <person name="Fusco da Costa A.R."/>
            <person name="Fedrizzi T."/>
            <person name="Lopes M.L."/>
            <person name="Pecorari M."/>
            <person name="Oliveira da Costa W.L."/>
            <person name="Giacobazzi E."/>
            <person name="da Costa Bahia J.R."/>
            <person name="De Sanctis V."/>
            <person name="Batista Lima K.V."/>
            <person name="Bertorelli R."/>
            <person name="Grottola A."/>
            <person name="Fabio A."/>
            <person name="Mariottini A."/>
            <person name="Ferretti P."/>
            <person name="Di Leva F."/>
            <person name="Fregni Serpini G."/>
            <person name="Tagliazucchi S."/>
            <person name="Rumpianesi F."/>
            <person name="Jousson O."/>
            <person name="Segata N."/>
            <person name="Tortoli E."/>
        </authorList>
    </citation>
    <scope>NUCLEOTIDE SEQUENCE [LARGE SCALE GENOMIC DNA]</scope>
    <source>
        <strain evidence="1 2">FI-07156</strain>
    </source>
</reference>
<organism evidence="1 2">
    <name type="scientific">Mycobacterium paraense</name>
    <dbReference type="NCBI Taxonomy" id="767916"/>
    <lineage>
        <taxon>Bacteria</taxon>
        <taxon>Bacillati</taxon>
        <taxon>Actinomycetota</taxon>
        <taxon>Actinomycetes</taxon>
        <taxon>Mycobacteriales</taxon>
        <taxon>Mycobacteriaceae</taxon>
        <taxon>Mycobacterium</taxon>
        <taxon>Mycobacterium simiae complex</taxon>
    </lineage>
</organism>
<evidence type="ECO:0000313" key="2">
    <source>
        <dbReference type="Proteomes" id="UP000193801"/>
    </source>
</evidence>
<evidence type="ECO:0000313" key="1">
    <source>
        <dbReference type="EMBL" id="ORW32123.1"/>
    </source>
</evidence>
<dbReference type="Proteomes" id="UP000193801">
    <property type="component" value="Unassembled WGS sequence"/>
</dbReference>
<keyword evidence="2" id="KW-1185">Reference proteome</keyword>
<gene>
    <name evidence="1" type="ORF">AWB91_14140</name>
</gene>
<comment type="caution">
    <text evidence="1">The sequence shown here is derived from an EMBL/GenBank/DDBJ whole genome shotgun (WGS) entry which is preliminary data.</text>
</comment>
<sequence>MRGTDAVNAADAAVEPCADCAIAAGGTAGSPSGGADTEDCGRAASATAPAWGLVTGHNPAASAASAAPACGIFA</sequence>
<dbReference type="EMBL" id="LQPK01000010">
    <property type="protein sequence ID" value="ORW32123.1"/>
    <property type="molecule type" value="Genomic_DNA"/>
</dbReference>
<proteinExistence type="predicted"/>
<name>A0ABX3VPS8_9MYCO</name>
<accession>A0ABX3VPS8</accession>